<feature type="region of interest" description="Disordered" evidence="6">
    <location>
        <begin position="273"/>
        <end position="319"/>
    </location>
</feature>
<evidence type="ECO:0000256" key="5">
    <source>
        <dbReference type="SAM" id="Coils"/>
    </source>
</evidence>
<keyword evidence="5" id="KW-0175">Coiled coil</keyword>
<gene>
    <name evidence="8" type="ORF">UFOPK1939_00682</name>
</gene>
<keyword evidence="3" id="KW-0133">Cell shape</keyword>
<evidence type="ECO:0000256" key="3">
    <source>
        <dbReference type="ARBA" id="ARBA00022960"/>
    </source>
</evidence>
<evidence type="ECO:0000256" key="4">
    <source>
        <dbReference type="ARBA" id="ARBA00032089"/>
    </source>
</evidence>
<dbReference type="AlphaFoldDB" id="A0A6J6IDT0"/>
<proteinExistence type="inferred from homology"/>
<reference evidence="8" key="1">
    <citation type="submission" date="2020-05" db="EMBL/GenBank/DDBJ databases">
        <authorList>
            <person name="Chiriac C."/>
            <person name="Salcher M."/>
            <person name="Ghai R."/>
            <person name="Kavagutti S V."/>
        </authorList>
    </citation>
    <scope>NUCLEOTIDE SEQUENCE</scope>
</reference>
<dbReference type="PANTHER" id="PTHR34138:SF1">
    <property type="entry name" value="CELL SHAPE-DETERMINING PROTEIN MREC"/>
    <property type="match status" value="1"/>
</dbReference>
<organism evidence="8">
    <name type="scientific">freshwater metagenome</name>
    <dbReference type="NCBI Taxonomy" id="449393"/>
    <lineage>
        <taxon>unclassified sequences</taxon>
        <taxon>metagenomes</taxon>
        <taxon>ecological metagenomes</taxon>
    </lineage>
</organism>
<evidence type="ECO:0000259" key="7">
    <source>
        <dbReference type="Pfam" id="PF04085"/>
    </source>
</evidence>
<evidence type="ECO:0000313" key="8">
    <source>
        <dbReference type="EMBL" id="CAB4622679.1"/>
    </source>
</evidence>
<feature type="compositionally biased region" description="Low complexity" evidence="6">
    <location>
        <begin position="291"/>
        <end position="309"/>
    </location>
</feature>
<feature type="coiled-coil region" evidence="5">
    <location>
        <begin position="64"/>
        <end position="91"/>
    </location>
</feature>
<feature type="domain" description="Rod shape-determining protein MreC beta-barrel core" evidence="7">
    <location>
        <begin position="122"/>
        <end position="265"/>
    </location>
</feature>
<dbReference type="InterPro" id="IPR055342">
    <property type="entry name" value="MreC_beta-barrel_core"/>
</dbReference>
<protein>
    <recommendedName>
        <fullName evidence="2">Cell shape-determining protein MreC</fullName>
    </recommendedName>
    <alternativeName>
        <fullName evidence="4">Cell shape protein MreC</fullName>
    </alternativeName>
</protein>
<evidence type="ECO:0000256" key="6">
    <source>
        <dbReference type="SAM" id="MobiDB-lite"/>
    </source>
</evidence>
<dbReference type="Gene3D" id="2.40.10.350">
    <property type="entry name" value="Rod shape-determining protein MreC, domain 2"/>
    <property type="match status" value="1"/>
</dbReference>
<dbReference type="PANTHER" id="PTHR34138">
    <property type="entry name" value="CELL SHAPE-DETERMINING PROTEIN MREC"/>
    <property type="match status" value="1"/>
</dbReference>
<evidence type="ECO:0000256" key="1">
    <source>
        <dbReference type="ARBA" id="ARBA00009369"/>
    </source>
</evidence>
<dbReference type="PIRSF" id="PIRSF038471">
    <property type="entry name" value="MreC"/>
    <property type="match status" value="1"/>
</dbReference>
<dbReference type="GO" id="GO:0005886">
    <property type="term" value="C:plasma membrane"/>
    <property type="evidence" value="ECO:0007669"/>
    <property type="project" value="TreeGrafter"/>
</dbReference>
<evidence type="ECO:0000256" key="2">
    <source>
        <dbReference type="ARBA" id="ARBA00013855"/>
    </source>
</evidence>
<dbReference type="Pfam" id="PF04085">
    <property type="entry name" value="MreC"/>
    <property type="match status" value="1"/>
</dbReference>
<dbReference type="InterPro" id="IPR042177">
    <property type="entry name" value="Cell/Rod_1"/>
</dbReference>
<name>A0A6J6IDT0_9ZZZZ</name>
<accession>A0A6J6IDT0</accession>
<dbReference type="EMBL" id="CAEZVF010000089">
    <property type="protein sequence ID" value="CAB4622679.1"/>
    <property type="molecule type" value="Genomic_DNA"/>
</dbReference>
<dbReference type="InterPro" id="IPR007221">
    <property type="entry name" value="MreC"/>
</dbReference>
<sequence length="319" mass="33062">MRSGRARLALAIVVLICVTFIVLSLRGGADSVRGAGATTLGPFQRVVSSITEPIGNFFGSLTRIRSNEKTVSALQARNSELETQLRVNEGQAGAARQLQKLLKTAGQGRIRIVPARVIAIGPSQGFAWSATLDSGSRDGIKKDQTVINGDGLVGRVSSVGATTATVLLAIDPNSSIGARAAKSSEVGIATGNGLSGLTFQLLNQSAPLRKGDPLLTFGSRRDRPFIPGIPMGIITEVKGAAGSLTRTAVVKTYVNFSALDVVGVVVAVPARDPRDSLIPRSPTPAPTVTITLTPSSTAKPTPTPSVTRARTPRPTPTGT</sequence>
<dbReference type="GO" id="GO:0008360">
    <property type="term" value="P:regulation of cell shape"/>
    <property type="evidence" value="ECO:0007669"/>
    <property type="project" value="UniProtKB-KW"/>
</dbReference>
<comment type="similarity">
    <text evidence="1">Belongs to the MreC family.</text>
</comment>
<dbReference type="InterPro" id="IPR042175">
    <property type="entry name" value="Cell/Rod_MreC_2"/>
</dbReference>
<dbReference type="Gene3D" id="2.40.10.340">
    <property type="entry name" value="Rod shape-determining protein MreC, domain 1"/>
    <property type="match status" value="1"/>
</dbReference>